<dbReference type="InterPro" id="IPR027417">
    <property type="entry name" value="P-loop_NTPase"/>
</dbReference>
<dbReference type="PANTHER" id="PTHR10039">
    <property type="entry name" value="AMELOGENIN"/>
    <property type="match status" value="1"/>
</dbReference>
<dbReference type="Pfam" id="PF24883">
    <property type="entry name" value="NPHP3_N"/>
    <property type="match status" value="1"/>
</dbReference>
<dbReference type="SUPFAM" id="SSF52540">
    <property type="entry name" value="P-loop containing nucleoside triphosphate hydrolases"/>
    <property type="match status" value="1"/>
</dbReference>
<dbReference type="InterPro" id="IPR056884">
    <property type="entry name" value="NPHP3-like_N"/>
</dbReference>
<feature type="domain" description="GPI inositol-deacylase winged helix" evidence="2">
    <location>
        <begin position="314"/>
        <end position="394"/>
    </location>
</feature>
<gene>
    <name evidence="4" type="ORF">BKA59DRAFT_365966</name>
</gene>
<protein>
    <recommendedName>
        <fullName evidence="6">AAA+ ATPase domain-containing protein</fullName>
    </recommendedName>
</protein>
<feature type="non-terminal residue" evidence="4">
    <location>
        <position position="1"/>
    </location>
</feature>
<name>A0A8K0W798_9HYPO</name>
<dbReference type="PANTHER" id="PTHR10039:SF15">
    <property type="entry name" value="NACHT DOMAIN-CONTAINING PROTEIN"/>
    <property type="match status" value="1"/>
</dbReference>
<evidence type="ECO:0000313" key="4">
    <source>
        <dbReference type="EMBL" id="KAH7236528.1"/>
    </source>
</evidence>
<dbReference type="Proteomes" id="UP000813427">
    <property type="component" value="Unassembled WGS sequence"/>
</dbReference>
<evidence type="ECO:0000313" key="5">
    <source>
        <dbReference type="Proteomes" id="UP000813427"/>
    </source>
</evidence>
<accession>A0A8K0W798</accession>
<reference evidence="4" key="1">
    <citation type="journal article" date="2021" name="Nat. Commun.">
        <title>Genetic determinants of endophytism in the Arabidopsis root mycobiome.</title>
        <authorList>
            <person name="Mesny F."/>
            <person name="Miyauchi S."/>
            <person name="Thiergart T."/>
            <person name="Pickel B."/>
            <person name="Atanasova L."/>
            <person name="Karlsson M."/>
            <person name="Huettel B."/>
            <person name="Barry K.W."/>
            <person name="Haridas S."/>
            <person name="Chen C."/>
            <person name="Bauer D."/>
            <person name="Andreopoulos W."/>
            <person name="Pangilinan J."/>
            <person name="LaButti K."/>
            <person name="Riley R."/>
            <person name="Lipzen A."/>
            <person name="Clum A."/>
            <person name="Drula E."/>
            <person name="Henrissat B."/>
            <person name="Kohler A."/>
            <person name="Grigoriev I.V."/>
            <person name="Martin F.M."/>
            <person name="Hacquard S."/>
        </authorList>
    </citation>
    <scope>NUCLEOTIDE SEQUENCE</scope>
    <source>
        <strain evidence="4">MPI-SDFR-AT-0068</strain>
    </source>
</reference>
<feature type="non-terminal residue" evidence="4">
    <location>
        <position position="401"/>
    </location>
</feature>
<dbReference type="OrthoDB" id="20872at2759"/>
<proteinExistence type="predicted"/>
<evidence type="ECO:0000256" key="1">
    <source>
        <dbReference type="ARBA" id="ARBA00022737"/>
    </source>
</evidence>
<dbReference type="EMBL" id="JAGPXF010000007">
    <property type="protein sequence ID" value="KAH7236528.1"/>
    <property type="molecule type" value="Genomic_DNA"/>
</dbReference>
<evidence type="ECO:0000259" key="3">
    <source>
        <dbReference type="Pfam" id="PF24883"/>
    </source>
</evidence>
<dbReference type="Gene3D" id="3.40.50.300">
    <property type="entry name" value="P-loop containing nucleotide triphosphate hydrolases"/>
    <property type="match status" value="1"/>
</dbReference>
<comment type="caution">
    <text evidence="4">The sequence shown here is derived from an EMBL/GenBank/DDBJ whole genome shotgun (WGS) entry which is preliminary data.</text>
</comment>
<sequence>QEKEDDLRILTWLSSTDFGRQQTDHLRKWQPGTVQWLLDSSEYQKWVQEKGQILFCPGIPGAGKTVCASVVVNDLTQRFSSNTNIGIVCVYCSYTQKDSQYTINLLGGILKQLCQRRGSVPQVVQNLYISHQNEQTGPQYNGIMNALESHLRDFSHVMIVVDALDEWQPPPDDRFNFVDELLRIHSEWQVNLFVTSRFVPAIEAKFQGYPCCKIRAHQDDIYRYIEDYRWPLPNLVGGRPDLQQDIKSCVCQAAHGMFLLAQFYLTSLGDKTTPREIKDALRVFQDRAERKDHDRNLDMLAEAYDEVMARINQQGESYRRKAHQVLSWVCYAKRELYVRELQCGVAVRENEFDVDKDDLSDISLLLSICCGIVVLSEATQRIQLVHYTAQDYFILKQERWF</sequence>
<feature type="domain" description="Nephrocystin 3-like N-terminal" evidence="3">
    <location>
        <begin position="32"/>
        <end position="197"/>
    </location>
</feature>
<keyword evidence="5" id="KW-1185">Reference proteome</keyword>
<evidence type="ECO:0000259" key="2">
    <source>
        <dbReference type="Pfam" id="PF22939"/>
    </source>
</evidence>
<dbReference type="AlphaFoldDB" id="A0A8K0W798"/>
<keyword evidence="1" id="KW-0677">Repeat</keyword>
<dbReference type="InterPro" id="IPR054471">
    <property type="entry name" value="GPIID_WHD"/>
</dbReference>
<dbReference type="Pfam" id="PF22939">
    <property type="entry name" value="WHD_GPIID"/>
    <property type="match status" value="1"/>
</dbReference>
<organism evidence="4 5">
    <name type="scientific">Fusarium tricinctum</name>
    <dbReference type="NCBI Taxonomy" id="61284"/>
    <lineage>
        <taxon>Eukaryota</taxon>
        <taxon>Fungi</taxon>
        <taxon>Dikarya</taxon>
        <taxon>Ascomycota</taxon>
        <taxon>Pezizomycotina</taxon>
        <taxon>Sordariomycetes</taxon>
        <taxon>Hypocreomycetidae</taxon>
        <taxon>Hypocreales</taxon>
        <taxon>Nectriaceae</taxon>
        <taxon>Fusarium</taxon>
        <taxon>Fusarium tricinctum species complex</taxon>
    </lineage>
</organism>
<evidence type="ECO:0008006" key="6">
    <source>
        <dbReference type="Google" id="ProtNLM"/>
    </source>
</evidence>